<dbReference type="EC" id="4.1.1.23" evidence="3 10"/>
<dbReference type="PROSITE" id="PS00156">
    <property type="entry name" value="OMPDECASE"/>
    <property type="match status" value="1"/>
</dbReference>
<protein>
    <recommendedName>
        <fullName evidence="4 10">Orotidine 5'-phosphate decarboxylase</fullName>
        <ecNumber evidence="3 10">4.1.1.23</ecNumber>
    </recommendedName>
</protein>
<dbReference type="NCBIfam" id="TIGR01740">
    <property type="entry name" value="pyrF"/>
    <property type="match status" value="1"/>
</dbReference>
<evidence type="ECO:0000256" key="6">
    <source>
        <dbReference type="ARBA" id="ARBA00022975"/>
    </source>
</evidence>
<dbReference type="InterPro" id="IPR018089">
    <property type="entry name" value="OMPdecase_AS"/>
</dbReference>
<comment type="caution">
    <text evidence="12">The sequence shown here is derived from an EMBL/GenBank/DDBJ whole genome shotgun (WGS) entry which is preliminary data.</text>
</comment>
<dbReference type="GO" id="GO:0044205">
    <property type="term" value="P:'de novo' UMP biosynthetic process"/>
    <property type="evidence" value="ECO:0007669"/>
    <property type="project" value="UniProtKB-UniPathway"/>
</dbReference>
<gene>
    <name evidence="12" type="ORF">BKCO1_1500040</name>
</gene>
<evidence type="ECO:0000256" key="4">
    <source>
        <dbReference type="ARBA" id="ARBA00021923"/>
    </source>
</evidence>
<proteinExistence type="inferred from homology"/>
<comment type="catalytic activity">
    <reaction evidence="10">
        <text>orotidine 5'-phosphate + H(+) = UMP + CO2</text>
        <dbReference type="Rhea" id="RHEA:11596"/>
        <dbReference type="ChEBI" id="CHEBI:15378"/>
        <dbReference type="ChEBI" id="CHEBI:16526"/>
        <dbReference type="ChEBI" id="CHEBI:57538"/>
        <dbReference type="ChEBI" id="CHEBI:57865"/>
        <dbReference type="EC" id="4.1.1.23"/>
    </reaction>
</comment>
<keyword evidence="5 10" id="KW-0210">Decarboxylase</keyword>
<dbReference type="AlphaFoldDB" id="A0A1J9S768"/>
<dbReference type="UniPathway" id="UPA00070">
    <property type="reaction ID" value="UER00120"/>
</dbReference>
<feature type="active site" description="For OMPdecase activity" evidence="8">
    <location>
        <position position="86"/>
    </location>
</feature>
<feature type="binding site" evidence="9">
    <location>
        <position position="49"/>
    </location>
    <ligand>
        <name>substrate</name>
    </ligand>
</feature>
<keyword evidence="7 10" id="KW-0456">Lyase</keyword>
<feature type="binding site" evidence="9">
    <location>
        <position position="245"/>
    </location>
    <ligand>
        <name>substrate</name>
    </ligand>
</feature>
<dbReference type="Proteomes" id="UP000183809">
    <property type="component" value="Unassembled WGS sequence"/>
</dbReference>
<dbReference type="SMART" id="SM00934">
    <property type="entry name" value="OMPdecase"/>
    <property type="match status" value="1"/>
</dbReference>
<feature type="active site" description="For OMPdecase activity" evidence="8">
    <location>
        <position position="89"/>
    </location>
</feature>
<reference evidence="12 13" key="1">
    <citation type="submission" date="2016-10" db="EMBL/GenBank/DDBJ databases">
        <title>Proteomics and genomics reveal pathogen-plant mechanisms compatible with a hemibiotrophic lifestyle of Diplodia corticola.</title>
        <authorList>
            <person name="Fernandes I."/>
            <person name="De Jonge R."/>
            <person name="Van De Peer Y."/>
            <person name="Devreese B."/>
            <person name="Alves A."/>
            <person name="Esteves A.C."/>
        </authorList>
    </citation>
    <scope>NUCLEOTIDE SEQUENCE [LARGE SCALE GENOMIC DNA]</scope>
    <source>
        <strain evidence="12 13">CBS 112549</strain>
    </source>
</reference>
<evidence type="ECO:0000313" key="13">
    <source>
        <dbReference type="Proteomes" id="UP000183809"/>
    </source>
</evidence>
<dbReference type="InterPro" id="IPR014732">
    <property type="entry name" value="OMPdecase"/>
</dbReference>
<comment type="pathway">
    <text evidence="1 10">Pyrimidine metabolism; UMP biosynthesis via de novo pathway; UMP from orotate: step 2/2.</text>
</comment>
<evidence type="ECO:0000259" key="11">
    <source>
        <dbReference type="SMART" id="SM00934"/>
    </source>
</evidence>
<evidence type="ECO:0000313" key="12">
    <source>
        <dbReference type="EMBL" id="OJD35764.1"/>
    </source>
</evidence>
<evidence type="ECO:0000256" key="3">
    <source>
        <dbReference type="ARBA" id="ARBA00012321"/>
    </source>
</evidence>
<dbReference type="InterPro" id="IPR013785">
    <property type="entry name" value="Aldolase_TIM"/>
</dbReference>
<dbReference type="Gene3D" id="3.20.20.70">
    <property type="entry name" value="Aldolase class I"/>
    <property type="match status" value="1"/>
</dbReference>
<keyword evidence="13" id="KW-1185">Reference proteome</keyword>
<evidence type="ECO:0000256" key="1">
    <source>
        <dbReference type="ARBA" id="ARBA00004861"/>
    </source>
</evidence>
<evidence type="ECO:0000256" key="8">
    <source>
        <dbReference type="PIRSR" id="PIRSR614732-1"/>
    </source>
</evidence>
<dbReference type="Pfam" id="PF00215">
    <property type="entry name" value="OMPdecase"/>
    <property type="match status" value="1"/>
</dbReference>
<dbReference type="STRING" id="236234.A0A1J9S768"/>
<feature type="active site" description="For OMPdecase activity" evidence="8">
    <location>
        <position position="84"/>
    </location>
</feature>
<dbReference type="InterPro" id="IPR011060">
    <property type="entry name" value="RibuloseP-bd_barrel"/>
</dbReference>
<dbReference type="SUPFAM" id="SSF51366">
    <property type="entry name" value="Ribulose-phoshate binding barrel"/>
    <property type="match status" value="1"/>
</dbReference>
<feature type="binding site" evidence="9">
    <location>
        <position position="27"/>
    </location>
    <ligand>
        <name>substrate</name>
    </ligand>
</feature>
<evidence type="ECO:0000256" key="2">
    <source>
        <dbReference type="ARBA" id="ARBA00011018"/>
    </source>
</evidence>
<dbReference type="RefSeq" id="XP_020132024.1">
    <property type="nucleotide sequence ID" value="XM_020271298.1"/>
</dbReference>
<feature type="domain" description="Orotidine 5'-phosphate decarboxylase" evidence="11">
    <location>
        <begin position="21"/>
        <end position="261"/>
    </location>
</feature>
<dbReference type="OrthoDB" id="10263753at2759"/>
<dbReference type="GO" id="GO:0005829">
    <property type="term" value="C:cytosol"/>
    <property type="evidence" value="ECO:0007669"/>
    <property type="project" value="TreeGrafter"/>
</dbReference>
<dbReference type="CDD" id="cd04725">
    <property type="entry name" value="OMP_decarboxylase_like"/>
    <property type="match status" value="1"/>
</dbReference>
<dbReference type="FunFam" id="3.20.20.70:FF:000114">
    <property type="entry name" value="Decarboxylase,orotidine phosphate"/>
    <property type="match status" value="1"/>
</dbReference>
<evidence type="ECO:0000256" key="9">
    <source>
        <dbReference type="PIRSR" id="PIRSR614732-2"/>
    </source>
</evidence>
<accession>A0A1J9S768</accession>
<organism evidence="12 13">
    <name type="scientific">Diplodia corticola</name>
    <dbReference type="NCBI Taxonomy" id="236234"/>
    <lineage>
        <taxon>Eukaryota</taxon>
        <taxon>Fungi</taxon>
        <taxon>Dikarya</taxon>
        <taxon>Ascomycota</taxon>
        <taxon>Pezizomycotina</taxon>
        <taxon>Dothideomycetes</taxon>
        <taxon>Dothideomycetes incertae sedis</taxon>
        <taxon>Botryosphaeriales</taxon>
        <taxon>Botryosphaeriaceae</taxon>
        <taxon>Diplodia</taxon>
    </lineage>
</organism>
<dbReference type="GO" id="GO:0004590">
    <property type="term" value="F:orotidine-5'-phosphate decarboxylase activity"/>
    <property type="evidence" value="ECO:0007669"/>
    <property type="project" value="UniProtKB-EC"/>
</dbReference>
<dbReference type="GO" id="GO:0006207">
    <property type="term" value="P:'de novo' pyrimidine nucleobase biosynthetic process"/>
    <property type="evidence" value="ECO:0007669"/>
    <property type="project" value="InterPro"/>
</dbReference>
<dbReference type="PANTHER" id="PTHR32119:SF2">
    <property type="entry name" value="OROTIDINE 5'-PHOSPHATE DECARBOXYLASE"/>
    <property type="match status" value="1"/>
</dbReference>
<evidence type="ECO:0000256" key="10">
    <source>
        <dbReference type="RuleBase" id="RU000512"/>
    </source>
</evidence>
<dbReference type="InterPro" id="IPR001754">
    <property type="entry name" value="OMPdeCOase_dom"/>
</dbReference>
<evidence type="ECO:0000256" key="7">
    <source>
        <dbReference type="ARBA" id="ARBA00023239"/>
    </source>
</evidence>
<dbReference type="PANTHER" id="PTHR32119">
    <property type="entry name" value="OROTIDINE 5'-PHOSPHATE DECARBOXYLASE"/>
    <property type="match status" value="1"/>
</dbReference>
<feature type="binding site" evidence="9">
    <location>
        <position position="226"/>
    </location>
    <ligand>
        <name>substrate</name>
    </ligand>
</feature>
<name>A0A1J9S768_9PEZI</name>
<evidence type="ECO:0000256" key="5">
    <source>
        <dbReference type="ARBA" id="ARBA00022793"/>
    </source>
</evidence>
<dbReference type="EMBL" id="MNUE01000015">
    <property type="protein sequence ID" value="OJD35764.1"/>
    <property type="molecule type" value="Genomic_DNA"/>
</dbReference>
<comment type="similarity">
    <text evidence="2 10">Belongs to the OMP decarboxylase family.</text>
</comment>
<sequence>MSSPHPLTAYLRTLIHAKQSPLCVSADVTTASAMLSLAAAVGPSIAVFKTHADMHAGWDPDPERGTGAQLAALARRHRFLVFEDRKFADIGFTVQAQYAGGDHRIVEWAHVVNAHAVAGEDVLRALEGVAAEWVERNGSGGEPGDGRALLVVAQMSSANNLLDSRYTRACVDMARRRRAFVMGFIAMEPLNEMPDDDFVVMTPGCALPREESLDGSEWAGGDALGQRYVSPQELMRRGCDLVIVGTGICNAQDPAAKAEQYRKAAWDVYEERLTSGK</sequence>
<dbReference type="GeneID" id="31011557"/>
<keyword evidence="6 10" id="KW-0665">Pyrimidine biosynthesis</keyword>
<feature type="binding site" evidence="9">
    <location>
        <position position="156"/>
    </location>
    <ligand>
        <name>substrate</name>
    </ligand>
</feature>